<sequence>MHLTSIKLTEATQSLLDSSDRVQLRFEEETMTREKANTFLVEAQLTEAQNFISNIKEKHTKVFTYLNPQLTETLTLNELLVYRQILPIPNEANSNEDAFEKFRTKSSFVTVQQDTTLVNKEVPDNQSVLDKVDKINEDEPHSQNDLNEANTTIDEQKNELDNVEEIKADTSEEPKHFEYDSDGTVNEDMETMIEENPYDVSTINEAYTNYIEDITAEIEFDEIINQAGIQSFDDKVKNILHVAFDYGRLMNERDEPVSLKQAYLKTTSLDNITELIDDVHTILNEEGFSNASFIFEEYVEDVKQYDGMIFERYIEQVSGNI</sequence>
<evidence type="ECO:0000313" key="2">
    <source>
        <dbReference type="EMBL" id="ASE35687.1"/>
    </source>
</evidence>
<accession>A0AAI8GV25</accession>
<keyword evidence="2" id="KW-0614">Plasmid</keyword>
<evidence type="ECO:0000313" key="3">
    <source>
        <dbReference type="Proteomes" id="UP000197058"/>
    </source>
</evidence>
<protein>
    <submittedName>
        <fullName evidence="2">Uncharacterized protein</fullName>
    </submittedName>
</protein>
<dbReference type="Proteomes" id="UP000197058">
    <property type="component" value="Plasmid unnamed1"/>
</dbReference>
<name>A0AAI8GV25_MAMSC</name>
<organism evidence="2 3">
    <name type="scientific">Mammaliicoccus sciuri</name>
    <name type="common">Staphylococcus sciuri</name>
    <dbReference type="NCBI Taxonomy" id="1296"/>
    <lineage>
        <taxon>Bacteria</taxon>
        <taxon>Bacillati</taxon>
        <taxon>Bacillota</taxon>
        <taxon>Bacilli</taxon>
        <taxon>Bacillales</taxon>
        <taxon>Staphylococcaceae</taxon>
        <taxon>Mammaliicoccus</taxon>
    </lineage>
</organism>
<gene>
    <name evidence="2" type="ORF">CEP64_13790</name>
</gene>
<reference evidence="3" key="1">
    <citation type="submission" date="2017-06" db="EMBL/GenBank/DDBJ databases">
        <title>FDA dAtabase for Regulatory Grade micrObial Sequences (FDA-ARGOS): Supporting development and validation of Infectious Disease Dx tests.</title>
        <authorList>
            <person name="Goldberg B."/>
            <person name="Campos J."/>
            <person name="Tallon L."/>
            <person name="Sadzewicz L."/>
            <person name="Sengamalay N."/>
            <person name="Ott S."/>
            <person name="Godinez A."/>
            <person name="Nagaraj S."/>
            <person name="Vavikolanu K."/>
            <person name="Nadendla S."/>
            <person name="George J."/>
            <person name="Geyer C."/>
            <person name="Sichtig H."/>
        </authorList>
    </citation>
    <scope>NUCLEOTIDE SEQUENCE [LARGE SCALE GENOMIC DNA]</scope>
    <source>
        <strain evidence="3">FDAARGOS_285</strain>
        <plasmid evidence="3">unnamed1</plasmid>
    </source>
</reference>
<geneLocation type="plasmid" evidence="2 3">
    <name>unnamed1</name>
</geneLocation>
<dbReference type="KEGG" id="sscu:CEP64_13790"/>
<keyword evidence="1" id="KW-0175">Coiled coil</keyword>
<dbReference type="EMBL" id="CP022047">
    <property type="protein sequence ID" value="ASE35687.1"/>
    <property type="molecule type" value="Genomic_DNA"/>
</dbReference>
<feature type="coiled-coil region" evidence="1">
    <location>
        <begin position="146"/>
        <end position="173"/>
    </location>
</feature>
<dbReference type="RefSeq" id="WP_088592779.1">
    <property type="nucleotide sequence ID" value="NZ_CP022047.2"/>
</dbReference>
<proteinExistence type="predicted"/>
<evidence type="ECO:0000256" key="1">
    <source>
        <dbReference type="SAM" id="Coils"/>
    </source>
</evidence>
<dbReference type="AlphaFoldDB" id="A0AAI8GV25"/>